<accession>A0A2R6Q2S1</accession>
<dbReference type="STRING" id="98765.A0A2R6Q2S1"/>
<dbReference type="AlphaFoldDB" id="A0A2R6Q2S1"/>
<name>A0A2R6Q2S1_9APHY</name>
<organism evidence="1 2">
    <name type="scientific">Hermanssonia centrifuga</name>
    <dbReference type="NCBI Taxonomy" id="98765"/>
    <lineage>
        <taxon>Eukaryota</taxon>
        <taxon>Fungi</taxon>
        <taxon>Dikarya</taxon>
        <taxon>Basidiomycota</taxon>
        <taxon>Agaricomycotina</taxon>
        <taxon>Agaricomycetes</taxon>
        <taxon>Polyporales</taxon>
        <taxon>Meruliaceae</taxon>
        <taxon>Hermanssonia</taxon>
    </lineage>
</organism>
<gene>
    <name evidence="1" type="ORF">PHLCEN_2v4086</name>
</gene>
<keyword evidence="2" id="KW-1185">Reference proteome</keyword>
<sequence>MADGVSAIVGVVAFGLHAVHKIVDIVEEIKDAPGDILALRDDALEVGCLLQQLQQSKVLDTVVVTPGGRTQASADRLWDGLREIQSFVGKVSEARQDGTLRFRKIRLFLSSGRCEKLRDTLVSIKSSVTAIVTTSTSYVRTRIILHRCPIDRERILGNLFYAFLRNIEPHGRSWMPSNRII</sequence>
<dbReference type="EMBL" id="MLYV02000404">
    <property type="protein sequence ID" value="PSS01011.1"/>
    <property type="molecule type" value="Genomic_DNA"/>
</dbReference>
<dbReference type="Proteomes" id="UP000186601">
    <property type="component" value="Unassembled WGS sequence"/>
</dbReference>
<evidence type="ECO:0000313" key="2">
    <source>
        <dbReference type="Proteomes" id="UP000186601"/>
    </source>
</evidence>
<comment type="caution">
    <text evidence="1">The sequence shown here is derived from an EMBL/GenBank/DDBJ whole genome shotgun (WGS) entry which is preliminary data.</text>
</comment>
<proteinExistence type="predicted"/>
<evidence type="ECO:0000313" key="1">
    <source>
        <dbReference type="EMBL" id="PSS01011.1"/>
    </source>
</evidence>
<reference evidence="1 2" key="1">
    <citation type="submission" date="2018-02" db="EMBL/GenBank/DDBJ databases">
        <title>Genome sequence of the basidiomycete white-rot fungus Phlebia centrifuga.</title>
        <authorList>
            <person name="Granchi Z."/>
            <person name="Peng M."/>
            <person name="de Vries R.P."/>
            <person name="Hilden K."/>
            <person name="Makela M.R."/>
            <person name="Grigoriev I."/>
            <person name="Riley R."/>
        </authorList>
    </citation>
    <scope>NUCLEOTIDE SEQUENCE [LARGE SCALE GENOMIC DNA]</scope>
    <source>
        <strain evidence="1 2">FBCC195</strain>
    </source>
</reference>
<protein>
    <submittedName>
        <fullName evidence="1">Uncharacterized protein</fullName>
    </submittedName>
</protein>